<dbReference type="InterPro" id="IPR021842">
    <property type="entry name" value="DUF3435"/>
</dbReference>
<evidence type="ECO:0000259" key="2">
    <source>
        <dbReference type="PROSITE" id="PS00028"/>
    </source>
</evidence>
<comment type="caution">
    <text evidence="3">The sequence shown here is derived from an EMBL/GenBank/DDBJ whole genome shotgun (WGS) entry which is preliminary data.</text>
</comment>
<accession>A0A3L6NQ99</accession>
<evidence type="ECO:0000313" key="3">
    <source>
        <dbReference type="EMBL" id="RKK20381.1"/>
    </source>
</evidence>
<feature type="domain" description="C2H2-type" evidence="2">
    <location>
        <begin position="717"/>
        <end position="738"/>
    </location>
</feature>
<evidence type="ECO:0000256" key="1">
    <source>
        <dbReference type="SAM" id="MobiDB-lite"/>
    </source>
</evidence>
<reference evidence="3 4" key="1">
    <citation type="journal article" date="2018" name="Sci. Rep.">
        <title>Characterisation of pathogen-specific regions and novel effector candidates in Fusarium oxysporum f. sp. cepae.</title>
        <authorList>
            <person name="Armitage A.D."/>
            <person name="Taylor A."/>
            <person name="Sobczyk M.K."/>
            <person name="Baxter L."/>
            <person name="Greenfield B.P."/>
            <person name="Bates H.J."/>
            <person name="Wilson F."/>
            <person name="Jackson A.C."/>
            <person name="Ott S."/>
            <person name="Harrison R.J."/>
            <person name="Clarkson J.P."/>
        </authorList>
    </citation>
    <scope>NUCLEOTIDE SEQUENCE [LARGE SCALE GENOMIC DNA]</scope>
    <source>
        <strain evidence="3 4">FoC_Fus2</strain>
    </source>
</reference>
<gene>
    <name evidence="3" type="ORF">BFJ65_g7080</name>
</gene>
<name>A0A3L6NQ99_FUSOX</name>
<evidence type="ECO:0000313" key="4">
    <source>
        <dbReference type="Proteomes" id="UP000270866"/>
    </source>
</evidence>
<dbReference type="InterPro" id="IPR013087">
    <property type="entry name" value="Znf_C2H2_type"/>
</dbReference>
<dbReference type="PANTHER" id="PTHR37535:SF2">
    <property type="entry name" value="FINGER DOMAIN PROTEIN, PUTATIVE (AFU_ORTHOLOGUE AFUA_6G09300)-RELATED"/>
    <property type="match status" value="1"/>
</dbReference>
<protein>
    <recommendedName>
        <fullName evidence="2">C2H2-type domain-containing protein</fullName>
    </recommendedName>
</protein>
<organism evidence="3 4">
    <name type="scientific">Fusarium oxysporum f. sp. cepae</name>
    <dbReference type="NCBI Taxonomy" id="396571"/>
    <lineage>
        <taxon>Eukaryota</taxon>
        <taxon>Fungi</taxon>
        <taxon>Dikarya</taxon>
        <taxon>Ascomycota</taxon>
        <taxon>Pezizomycotina</taxon>
        <taxon>Sordariomycetes</taxon>
        <taxon>Hypocreomycetidae</taxon>
        <taxon>Hypocreales</taxon>
        <taxon>Nectriaceae</taxon>
        <taxon>Fusarium</taxon>
        <taxon>Fusarium oxysporum species complex</taxon>
    </lineage>
</organism>
<dbReference type="PANTHER" id="PTHR37535">
    <property type="entry name" value="FLUG DOMAIN PROTEIN"/>
    <property type="match status" value="1"/>
</dbReference>
<dbReference type="Proteomes" id="UP000270866">
    <property type="component" value="Chromosome 7"/>
</dbReference>
<feature type="region of interest" description="Disordered" evidence="1">
    <location>
        <begin position="1"/>
        <end position="45"/>
    </location>
</feature>
<feature type="compositionally biased region" description="Acidic residues" evidence="1">
    <location>
        <begin position="13"/>
        <end position="29"/>
    </location>
</feature>
<dbReference type="PROSITE" id="PS00028">
    <property type="entry name" value="ZINC_FINGER_C2H2_1"/>
    <property type="match status" value="1"/>
</dbReference>
<proteinExistence type="predicted"/>
<dbReference type="AlphaFoldDB" id="A0A3L6NQ99"/>
<sequence>MNQRSLQPTSVAESDDSVSSYEDDSVFDSDNDHTSDIDTNLSDSSDVDLELEDAPCIPGGSDLPPEFFLRMQDEFKEEDADDTAYADGTTRQLDAIERRWNTYCKYTKQDPKYCMQHISLSKINAFFHWLFAQKTGASERKLPGIRSSHTLKQYWKEFRLVYERETKKKIDPVLNRRMRRILRKLVVDHGLTGERRENRCMTIEDLERQAETTISTTKQRFHLGEHRIYALLFLLLIAPSGSRPRALLFLRFGDLELSLARDPQGGPHRILIRFRLRFTKTFLGEKETNILTLPETIFDSSLLLSPHTLLLGLLFHHKAFDAPALTSPEHLSKLDIHPDEHELPLPLKQSMNDIFVFRRATKTGMNAYVLSTNEQITYNMISGWTKKLGELAGFGVVVILYTLRYNAGNEFDQCPNISDGLRNLMLQHANSRTFEKHYLGRVVPVDTMAIVSHKEQQKALMRQACSIGYSASKRRPTHLTAEQSASINDDPKIQDLLRQREVLLSKGNKSDRVRARLRKISKDIQSEKARLRRKRKDEVRKVWSRDQAVTDIERQLAGKTFEEPPVSPSSEAAHPAQKRLFEALTAPATNTIEFEYRRRNDAILSVMSYCCVQEPPLPPMTRNKADATKKDVSYQHNNTAKDAASGALGDAITSVFITSQTERSRRCFLCVGRATTLQSSDPAIDRLIKPFYSTGDLSRHFKRHHLSNLQPNEKLHCRLCDETLDHKMHLQNHAEAVHGTVSYGG</sequence>
<dbReference type="EMBL" id="MRCU01000004">
    <property type="protein sequence ID" value="RKK20381.1"/>
    <property type="molecule type" value="Genomic_DNA"/>
</dbReference>
<dbReference type="Pfam" id="PF11917">
    <property type="entry name" value="DUF3435"/>
    <property type="match status" value="1"/>
</dbReference>